<dbReference type="GO" id="GO:0046872">
    <property type="term" value="F:metal ion binding"/>
    <property type="evidence" value="ECO:0007669"/>
    <property type="project" value="UniProtKB-KW"/>
</dbReference>
<evidence type="ECO:0000256" key="12">
    <source>
        <dbReference type="ARBA" id="ARBA00042531"/>
    </source>
</evidence>
<dbReference type="GO" id="GO:0008478">
    <property type="term" value="F:pyridoxal kinase activity"/>
    <property type="evidence" value="ECO:0007669"/>
    <property type="project" value="UniProtKB-EC"/>
</dbReference>
<dbReference type="GO" id="GO:0008972">
    <property type="term" value="F:phosphomethylpyrimidine kinase activity"/>
    <property type="evidence" value="ECO:0007669"/>
    <property type="project" value="InterPro"/>
</dbReference>
<dbReference type="AlphaFoldDB" id="A0A5R9CE24"/>
<dbReference type="InterPro" id="IPR029056">
    <property type="entry name" value="Ribokinase-like"/>
</dbReference>
<evidence type="ECO:0000256" key="8">
    <source>
        <dbReference type="ARBA" id="ARBA00022842"/>
    </source>
</evidence>
<dbReference type="PANTHER" id="PTHR20858">
    <property type="entry name" value="PHOSPHOMETHYLPYRIMIDINE KINASE"/>
    <property type="match status" value="1"/>
</dbReference>
<evidence type="ECO:0000313" key="16">
    <source>
        <dbReference type="EMBL" id="QIW57987.1"/>
    </source>
</evidence>
<dbReference type="Proteomes" id="UP000501945">
    <property type="component" value="Chromosome"/>
</dbReference>
<dbReference type="Proteomes" id="UP000501558">
    <property type="component" value="Chromosome"/>
</dbReference>
<dbReference type="EMBL" id="CP047628">
    <property type="protein sequence ID" value="QIW57987.1"/>
    <property type="molecule type" value="Genomic_DNA"/>
</dbReference>
<evidence type="ECO:0000256" key="5">
    <source>
        <dbReference type="ARBA" id="ARBA00022741"/>
    </source>
</evidence>
<evidence type="ECO:0000256" key="2">
    <source>
        <dbReference type="ARBA" id="ARBA00012104"/>
    </source>
</evidence>
<dbReference type="PANTHER" id="PTHR20858:SF19">
    <property type="entry name" value="PYRIDOXINE KINASE"/>
    <property type="match status" value="1"/>
</dbReference>
<dbReference type="EC" id="2.7.1.35" evidence="2"/>
<gene>
    <name evidence="15" type="primary">thiD</name>
    <name evidence="16" type="ORF">GU334_03185</name>
    <name evidence="15" type="ORF">GU336_04040</name>
</gene>
<evidence type="ECO:0000256" key="6">
    <source>
        <dbReference type="ARBA" id="ARBA00022777"/>
    </source>
</evidence>
<accession>A0A5R9CE24</accession>
<sequence>MKKTLTIAGSDTTGGAGLQADLKTFQEYGTFGMSAITSIVTMDINDNWSHNIETIEPEVVGRQLETVFAGGKPDALKTGMLGDIRTIAVVRDAIDHYHPKNIVIDPVLACKGTAGILLSENADSIRELLLPVAAVTTPNLIEAGILSDLGDLKTVADIEKAATIIHGFGAKTVIIKGGRRFDNQEDEALDVFYDGHAFHYLKSPLVHTDNNHGAGCTFAAAITAGLANGKSTLEAVTTAKAFVHAAITNGHPFNQYLGHIWHGAYRDQGYTL</sequence>
<dbReference type="GO" id="GO:0009228">
    <property type="term" value="P:thiamine biosynthetic process"/>
    <property type="evidence" value="ECO:0007669"/>
    <property type="project" value="InterPro"/>
</dbReference>
<comment type="similarity">
    <text evidence="1">Belongs to the ThiD family.</text>
</comment>
<dbReference type="NCBIfam" id="TIGR00097">
    <property type="entry name" value="HMP-P_kinase"/>
    <property type="match status" value="1"/>
</dbReference>
<keyword evidence="6 15" id="KW-0418">Kinase</keyword>
<dbReference type="GO" id="GO:0005829">
    <property type="term" value="C:cytosol"/>
    <property type="evidence" value="ECO:0007669"/>
    <property type="project" value="TreeGrafter"/>
</dbReference>
<keyword evidence="8" id="KW-0460">Magnesium</keyword>
<evidence type="ECO:0000256" key="11">
    <source>
        <dbReference type="ARBA" id="ARBA00042396"/>
    </source>
</evidence>
<evidence type="ECO:0000256" key="7">
    <source>
        <dbReference type="ARBA" id="ARBA00022840"/>
    </source>
</evidence>
<dbReference type="FunFam" id="3.40.1190.20:FF:000003">
    <property type="entry name" value="Phosphomethylpyrimidine kinase ThiD"/>
    <property type="match status" value="1"/>
</dbReference>
<evidence type="ECO:0000313" key="17">
    <source>
        <dbReference type="Proteomes" id="UP000501558"/>
    </source>
</evidence>
<name>A0A5R9CE24_9LACT</name>
<evidence type="ECO:0000313" key="18">
    <source>
        <dbReference type="Proteomes" id="UP000501945"/>
    </source>
</evidence>
<evidence type="ECO:0000256" key="9">
    <source>
        <dbReference type="ARBA" id="ARBA00042307"/>
    </source>
</evidence>
<dbReference type="InterPro" id="IPR013749">
    <property type="entry name" value="PM/HMP-P_kinase-1"/>
</dbReference>
<dbReference type="GO" id="GO:0005524">
    <property type="term" value="F:ATP binding"/>
    <property type="evidence" value="ECO:0007669"/>
    <property type="project" value="UniProtKB-KW"/>
</dbReference>
<proteinExistence type="inferred from homology"/>
<keyword evidence="7" id="KW-0067">ATP-binding</keyword>
<evidence type="ECO:0000256" key="4">
    <source>
        <dbReference type="ARBA" id="ARBA00022723"/>
    </source>
</evidence>
<protein>
    <recommendedName>
        <fullName evidence="2">pyridoxal kinase</fullName>
        <ecNumber evidence="2">2.7.1.35</ecNumber>
    </recommendedName>
    <alternativeName>
        <fullName evidence="10">PN/PL/PM kinase</fullName>
    </alternativeName>
    <alternativeName>
        <fullName evidence="11">Pyridoxal kinase</fullName>
    </alternativeName>
    <alternativeName>
        <fullName evidence="9">Pyridoxamine kinase</fullName>
    </alternativeName>
    <alternativeName>
        <fullName evidence="12">Vitamin B6 kinase</fullName>
    </alternativeName>
</protein>
<keyword evidence="5" id="KW-0547">Nucleotide-binding</keyword>
<evidence type="ECO:0000256" key="10">
    <source>
        <dbReference type="ARBA" id="ARBA00042348"/>
    </source>
</evidence>
<evidence type="ECO:0000259" key="14">
    <source>
        <dbReference type="Pfam" id="PF08543"/>
    </source>
</evidence>
<dbReference type="InterPro" id="IPR004399">
    <property type="entry name" value="HMP/HMP-P_kinase_dom"/>
</dbReference>
<dbReference type="SUPFAM" id="SSF53613">
    <property type="entry name" value="Ribokinase-like"/>
    <property type="match status" value="1"/>
</dbReference>
<dbReference type="GO" id="GO:0008902">
    <property type="term" value="F:hydroxymethylpyrimidine kinase activity"/>
    <property type="evidence" value="ECO:0007669"/>
    <property type="project" value="TreeGrafter"/>
</dbReference>
<comment type="catalytic activity">
    <reaction evidence="13">
        <text>pyridoxal + ATP = pyridoxal 5'-phosphate + ADP + H(+)</text>
        <dbReference type="Rhea" id="RHEA:10224"/>
        <dbReference type="ChEBI" id="CHEBI:15378"/>
        <dbReference type="ChEBI" id="CHEBI:17310"/>
        <dbReference type="ChEBI" id="CHEBI:30616"/>
        <dbReference type="ChEBI" id="CHEBI:456216"/>
        <dbReference type="ChEBI" id="CHEBI:597326"/>
        <dbReference type="EC" id="2.7.1.35"/>
    </reaction>
</comment>
<dbReference type="RefSeq" id="WP_138492396.1">
    <property type="nucleotide sequence ID" value="NZ_CP047616.1"/>
</dbReference>
<keyword evidence="4" id="KW-0479">Metal-binding</keyword>
<evidence type="ECO:0000313" key="15">
    <source>
        <dbReference type="EMBL" id="QIW53393.1"/>
    </source>
</evidence>
<evidence type="ECO:0000256" key="3">
    <source>
        <dbReference type="ARBA" id="ARBA00022679"/>
    </source>
</evidence>
<organism evidence="15 18">
    <name type="scientific">Pseudolactococcus raffinolactis</name>
    <dbReference type="NCBI Taxonomy" id="1366"/>
    <lineage>
        <taxon>Bacteria</taxon>
        <taxon>Bacillati</taxon>
        <taxon>Bacillota</taxon>
        <taxon>Bacilli</taxon>
        <taxon>Lactobacillales</taxon>
        <taxon>Streptococcaceae</taxon>
        <taxon>Pseudolactococcus</taxon>
    </lineage>
</organism>
<dbReference type="EMBL" id="CP047616">
    <property type="protein sequence ID" value="QIW53393.1"/>
    <property type="molecule type" value="Genomic_DNA"/>
</dbReference>
<evidence type="ECO:0000256" key="1">
    <source>
        <dbReference type="ARBA" id="ARBA00009879"/>
    </source>
</evidence>
<feature type="domain" description="Pyridoxamine kinase/Phosphomethylpyrimidine kinase" evidence="14">
    <location>
        <begin position="11"/>
        <end position="259"/>
    </location>
</feature>
<reference evidence="17 18" key="1">
    <citation type="submission" date="2019-12" db="EMBL/GenBank/DDBJ databases">
        <title>Whole genome sequences of Lactococcus raffinolactis strains isolated from sewage.</title>
        <authorList>
            <person name="Ybazeta G."/>
            <person name="Ross M."/>
            <person name="Brabant-Kirwan D."/>
            <person name="Saleh M."/>
            <person name="Dillon J.A."/>
            <person name="Splinter K."/>
            <person name="Nokhbeh R."/>
        </authorList>
    </citation>
    <scope>NUCLEOTIDE SEQUENCE [LARGE SCALE GENOMIC DNA]</scope>
    <source>
        <strain evidence="16 17">Lr_19_14</strain>
        <strain evidence="15 18">Lr_19_5</strain>
    </source>
</reference>
<evidence type="ECO:0000256" key="13">
    <source>
        <dbReference type="ARBA" id="ARBA00049293"/>
    </source>
</evidence>
<keyword evidence="17" id="KW-1185">Reference proteome</keyword>
<dbReference type="Pfam" id="PF08543">
    <property type="entry name" value="Phos_pyr_kin"/>
    <property type="match status" value="1"/>
</dbReference>
<keyword evidence="3 15" id="KW-0808">Transferase</keyword>
<dbReference type="Gene3D" id="3.40.1190.20">
    <property type="match status" value="1"/>
</dbReference>
<dbReference type="CDD" id="cd01169">
    <property type="entry name" value="HMPP_kinase"/>
    <property type="match status" value="1"/>
</dbReference>